<comment type="caution">
    <text evidence="2">The sequence shown here is derived from an EMBL/GenBank/DDBJ whole genome shotgun (WGS) entry which is preliminary data.</text>
</comment>
<keyword evidence="1" id="KW-0472">Membrane</keyword>
<keyword evidence="1" id="KW-0812">Transmembrane</keyword>
<dbReference type="RefSeq" id="WP_271880705.1">
    <property type="nucleotide sequence ID" value="NZ_JAOTGS010000001.1"/>
</dbReference>
<evidence type="ECO:0000313" key="3">
    <source>
        <dbReference type="Proteomes" id="UP001141981"/>
    </source>
</evidence>
<sequence>MLQKLLTNQHKYNHKLSRWNFIKTGLVIFALALCFTCNRTYFWYPPSLAPAWNNIWVDIVGLFAGVILIICGALDLHVDIVVKTGLGVSVAYLTVLIIAESFHVVGANYIVLVPLMILEAYTIANLMQIAYEYEPEQR</sequence>
<accession>A0A9X4AAP2</accession>
<protein>
    <submittedName>
        <fullName evidence="2">Uncharacterized protein</fullName>
    </submittedName>
</protein>
<keyword evidence="1" id="KW-1133">Transmembrane helix</keyword>
<feature type="transmembrane region" description="Helical" evidence="1">
    <location>
        <begin position="86"/>
        <end position="105"/>
    </location>
</feature>
<feature type="transmembrane region" description="Helical" evidence="1">
    <location>
        <begin position="55"/>
        <end position="74"/>
    </location>
</feature>
<evidence type="ECO:0000313" key="2">
    <source>
        <dbReference type="EMBL" id="MDB6257666.1"/>
    </source>
</evidence>
<dbReference type="AlphaFoldDB" id="A0A9X4AAP2"/>
<evidence type="ECO:0000256" key="1">
    <source>
        <dbReference type="SAM" id="Phobius"/>
    </source>
</evidence>
<organism evidence="2 3">
    <name type="scientific">Lactobacillus amylovorus</name>
    <dbReference type="NCBI Taxonomy" id="1604"/>
    <lineage>
        <taxon>Bacteria</taxon>
        <taxon>Bacillati</taxon>
        <taxon>Bacillota</taxon>
        <taxon>Bacilli</taxon>
        <taxon>Lactobacillales</taxon>
        <taxon>Lactobacillaceae</taxon>
        <taxon>Lactobacillus</taxon>
    </lineage>
</organism>
<feature type="transmembrane region" description="Helical" evidence="1">
    <location>
        <begin position="21"/>
        <end position="43"/>
    </location>
</feature>
<dbReference type="EMBL" id="JAOTGY010000004">
    <property type="protein sequence ID" value="MDB6257666.1"/>
    <property type="molecule type" value="Genomic_DNA"/>
</dbReference>
<reference evidence="2" key="2">
    <citation type="submission" date="2022-10" db="EMBL/GenBank/DDBJ databases">
        <authorList>
            <person name="Kostovova I."/>
            <person name="Moravkova M."/>
            <person name="Pechar R."/>
        </authorList>
    </citation>
    <scope>NUCLEOTIDE SEQUENCE</scope>
    <source>
        <strain evidence="2">M490A</strain>
    </source>
</reference>
<proteinExistence type="predicted"/>
<gene>
    <name evidence="2" type="ORF">ODU72_03065</name>
</gene>
<name>A0A9X4AAP2_LACAM</name>
<reference evidence="2" key="1">
    <citation type="journal article" date="2022" name="Microorganisms">
        <title>Antibiotic Susceptibility, Resistance Gene Determinants and Corresponding Genomic Regions in Lactobacillus amylovorus Isolates Derived from Wild Boars and Domestic Pigs.</title>
        <authorList>
            <person name="Moravkova M."/>
            <person name="Kostovova I."/>
            <person name="Kavanova K."/>
            <person name="Pechar R."/>
            <person name="Stanek S."/>
            <person name="Brychta A."/>
            <person name="Zeman M."/>
            <person name="Kubasova T."/>
        </authorList>
    </citation>
    <scope>NUCLEOTIDE SEQUENCE</scope>
    <source>
        <strain evidence="2">M490A</strain>
    </source>
</reference>
<dbReference type="Proteomes" id="UP001141981">
    <property type="component" value="Unassembled WGS sequence"/>
</dbReference>